<dbReference type="AlphaFoldDB" id="A0AAE3ZX37"/>
<dbReference type="Proteomes" id="UP001183629">
    <property type="component" value="Unassembled WGS sequence"/>
</dbReference>
<evidence type="ECO:0000313" key="1">
    <source>
        <dbReference type="EMBL" id="MDR7325425.1"/>
    </source>
</evidence>
<dbReference type="EMBL" id="JAVDYC010000001">
    <property type="protein sequence ID" value="MDR7325425.1"/>
    <property type="molecule type" value="Genomic_DNA"/>
</dbReference>
<reference evidence="1 2" key="1">
    <citation type="submission" date="2023-07" db="EMBL/GenBank/DDBJ databases">
        <title>Sequencing the genomes of 1000 actinobacteria strains.</title>
        <authorList>
            <person name="Klenk H.-P."/>
        </authorList>
    </citation>
    <scope>NUCLEOTIDE SEQUENCE [LARGE SCALE GENOMIC DNA]</scope>
    <source>
        <strain evidence="1 2">DSM 44711</strain>
    </source>
</reference>
<name>A0AAE3ZX37_9ACTN</name>
<keyword evidence="2" id="KW-1185">Reference proteome</keyword>
<evidence type="ECO:0000313" key="2">
    <source>
        <dbReference type="Proteomes" id="UP001183629"/>
    </source>
</evidence>
<organism evidence="1 2">
    <name type="scientific">Catenuloplanes niger</name>
    <dbReference type="NCBI Taxonomy" id="587534"/>
    <lineage>
        <taxon>Bacteria</taxon>
        <taxon>Bacillati</taxon>
        <taxon>Actinomycetota</taxon>
        <taxon>Actinomycetes</taxon>
        <taxon>Micromonosporales</taxon>
        <taxon>Micromonosporaceae</taxon>
        <taxon>Catenuloplanes</taxon>
    </lineage>
</organism>
<proteinExistence type="predicted"/>
<gene>
    <name evidence="1" type="ORF">J2S44_005675</name>
</gene>
<dbReference type="RefSeq" id="WP_310420142.1">
    <property type="nucleotide sequence ID" value="NZ_JAVDYC010000001.1"/>
</dbReference>
<accession>A0AAE3ZX37</accession>
<protein>
    <submittedName>
        <fullName evidence="1">Uncharacterized protein</fullName>
    </submittedName>
</protein>
<comment type="caution">
    <text evidence="1">The sequence shown here is derived from an EMBL/GenBank/DDBJ whole genome shotgun (WGS) entry which is preliminary data.</text>
</comment>
<sequence length="70" mass="8020">MRKQGRDPARFEAVLAGVLHPDDVTLGRLRHRAHAPEQLTDRARKGEFTDIRIERYGTIGLRLTLRKESA</sequence>